<proteinExistence type="predicted"/>
<evidence type="ECO:0000313" key="3">
    <source>
        <dbReference type="Proteomes" id="UP000646877"/>
    </source>
</evidence>
<evidence type="ECO:0000313" key="4">
    <source>
        <dbReference type="Proteomes" id="UP001304419"/>
    </source>
</evidence>
<dbReference type="EMBL" id="WEIA01000002">
    <property type="protein sequence ID" value="NLR20499.1"/>
    <property type="molecule type" value="Genomic_DNA"/>
</dbReference>
<keyword evidence="1" id="KW-0238">DNA-binding</keyword>
<dbReference type="Proteomes" id="UP000646877">
    <property type="component" value="Unassembled WGS sequence"/>
</dbReference>
<sequence>MSHSLVLSLTSPILTYDEYARLQGQKVKDVVNAVANGRLPTYTPPCAPHENPARVKKYINMVALYAEAAKAANLEFQVQG</sequence>
<protein>
    <submittedName>
        <fullName evidence="1">DNA-binding protein</fullName>
    </submittedName>
</protein>
<dbReference type="Gene3D" id="6.10.200.10">
    <property type="entry name" value="Regulatory phage protein Cox"/>
    <property type="match status" value="1"/>
</dbReference>
<dbReference type="EMBL" id="CP137578">
    <property type="protein sequence ID" value="WOX30011.1"/>
    <property type="molecule type" value="Genomic_DNA"/>
</dbReference>
<dbReference type="InterPro" id="IPR038147">
    <property type="entry name" value="Cox_sf"/>
</dbReference>
<dbReference type="RefSeq" id="WP_125252489.1">
    <property type="nucleotide sequence ID" value="NZ_CBCSDF010000002.1"/>
</dbReference>
<accession>A0A8I2H3N6</accession>
<reference evidence="1" key="1">
    <citation type="submission" date="2019-10" db="EMBL/GenBank/DDBJ databases">
        <authorList>
            <person name="Paulsen S."/>
        </authorList>
    </citation>
    <scope>NUCLEOTIDE SEQUENCE</scope>
    <source>
        <strain evidence="1">LMG 19692</strain>
    </source>
</reference>
<name>A0A8I2H3N6_9GAMM</name>
<reference evidence="2 4" key="2">
    <citation type="submission" date="2023-10" db="EMBL/GenBank/DDBJ databases">
        <title>To unveil natural product biosynthetic capacity in Pseudoalteromonas.</title>
        <authorList>
            <person name="Wang J."/>
        </authorList>
    </citation>
    <scope>NUCLEOTIDE SEQUENCE [LARGE SCALE GENOMIC DNA]</scope>
    <source>
        <strain evidence="2 4">DSM 15914</strain>
    </source>
</reference>
<organism evidence="1 3">
    <name type="scientific">Pseudoalteromonas maricaloris</name>
    <dbReference type="NCBI Taxonomy" id="184924"/>
    <lineage>
        <taxon>Bacteria</taxon>
        <taxon>Pseudomonadati</taxon>
        <taxon>Pseudomonadota</taxon>
        <taxon>Gammaproteobacteria</taxon>
        <taxon>Alteromonadales</taxon>
        <taxon>Pseudoalteromonadaceae</taxon>
        <taxon>Pseudoalteromonas</taxon>
    </lineage>
</organism>
<dbReference type="AlphaFoldDB" id="A0A8I2H3N6"/>
<gene>
    <name evidence="1" type="ORF">F9Y85_04055</name>
    <name evidence="2" type="ORF">R5H13_07010</name>
</gene>
<dbReference type="GO" id="GO:0003677">
    <property type="term" value="F:DNA binding"/>
    <property type="evidence" value="ECO:0007669"/>
    <property type="project" value="UniProtKB-KW"/>
</dbReference>
<evidence type="ECO:0000313" key="2">
    <source>
        <dbReference type="EMBL" id="WOX30011.1"/>
    </source>
</evidence>
<dbReference type="Proteomes" id="UP001304419">
    <property type="component" value="Chromosome 1"/>
</dbReference>
<keyword evidence="4" id="KW-1185">Reference proteome</keyword>
<evidence type="ECO:0000313" key="1">
    <source>
        <dbReference type="EMBL" id="NLR20499.1"/>
    </source>
</evidence>